<evidence type="ECO:0000313" key="1">
    <source>
        <dbReference type="EMBL" id="GME28558.1"/>
    </source>
</evidence>
<keyword evidence="2" id="KW-1185">Reference proteome</keyword>
<dbReference type="Proteomes" id="UP001165186">
    <property type="component" value="Unassembled WGS sequence"/>
</dbReference>
<comment type="caution">
    <text evidence="1">The sequence shown here is derived from an EMBL/GenBank/DDBJ whole genome shotgun (WGS) entry which is preliminary data.</text>
</comment>
<gene>
    <name evidence="1" type="primary">g8442</name>
    <name evidence="1" type="ORF">NpPPO83_00008442</name>
</gene>
<reference evidence="1" key="1">
    <citation type="submission" date="2024-09" db="EMBL/GenBank/DDBJ databases">
        <title>Draft Genome Sequences of Neofusicoccum parvum.</title>
        <authorList>
            <person name="Ashida A."/>
            <person name="Camagna M."/>
            <person name="Tanaka A."/>
            <person name="Takemoto D."/>
        </authorList>
    </citation>
    <scope>NUCLEOTIDE SEQUENCE</scope>
    <source>
        <strain evidence="1">PPO83</strain>
    </source>
</reference>
<protein>
    <submittedName>
        <fullName evidence="1">Uncharacterized protein</fullName>
    </submittedName>
</protein>
<name>A0ACB5S740_9PEZI</name>
<proteinExistence type="predicted"/>
<dbReference type="EMBL" id="BSXG01000049">
    <property type="protein sequence ID" value="GME28558.1"/>
    <property type="molecule type" value="Genomic_DNA"/>
</dbReference>
<evidence type="ECO:0000313" key="2">
    <source>
        <dbReference type="Proteomes" id="UP001165186"/>
    </source>
</evidence>
<sequence length="519" mass="57233">MVREIPLSVLFTWPAPNYVNPDTRGPALLVVNAVFITLCTITLVLRLYTRIFIKRWFGSDDVFIILAYISTVGLTANVIIANTHFFWNRHVWDVPIASFPDVLKVAFSAKLIFVFAATFTRQSLLCFYYRLIADSGMVWITWALHAAVFFNTTAAVAFTCLGIWLCVPVSAYWTVSPPPGAHCLDEGKVVLGVGIVNCFIDLLITVLPIPIITRLQMPIQQRIGVMILLSLGFVVVVAGAIRTYYIWKGLIVSYDETWFTFPLWIAAAVEINLGVICACMPALRPFISRYIAPAFSTASSRISSFISHGTRSSSRNRTSKSYRKFSNTGAGNNANTENTTHSSTTLKGSKLSSKLSSRLGSKHQPNDTTTTTTTTASDHDELFFITSPADLNDAVRIPATHHTPSQPPSPTSSTRSNGTARRSAARTPPPHSPLEITCRQSFELVHLDRAAPASHRDRTRTPPTRLDAGGGAEQLELDPREREGRAAFGCQTEVSCPEEEGGGRETGVERKRSFVWGRF</sequence>
<organism evidence="1 2">
    <name type="scientific">Neofusicoccum parvum</name>
    <dbReference type="NCBI Taxonomy" id="310453"/>
    <lineage>
        <taxon>Eukaryota</taxon>
        <taxon>Fungi</taxon>
        <taxon>Dikarya</taxon>
        <taxon>Ascomycota</taxon>
        <taxon>Pezizomycotina</taxon>
        <taxon>Dothideomycetes</taxon>
        <taxon>Dothideomycetes incertae sedis</taxon>
        <taxon>Botryosphaeriales</taxon>
        <taxon>Botryosphaeriaceae</taxon>
        <taxon>Neofusicoccum</taxon>
    </lineage>
</organism>
<accession>A0ACB5S740</accession>